<evidence type="ECO:0000313" key="4">
    <source>
        <dbReference type="Proteomes" id="UP001341840"/>
    </source>
</evidence>
<gene>
    <name evidence="3" type="ORF">PIB30_024714</name>
</gene>
<feature type="region of interest" description="Disordered" evidence="2">
    <location>
        <begin position="42"/>
        <end position="89"/>
    </location>
</feature>
<comment type="caution">
    <text evidence="3">The sequence shown here is derived from an EMBL/GenBank/DDBJ whole genome shotgun (WGS) entry which is preliminary data.</text>
</comment>
<keyword evidence="4" id="KW-1185">Reference proteome</keyword>
<evidence type="ECO:0000256" key="1">
    <source>
        <dbReference type="SAM" id="Coils"/>
    </source>
</evidence>
<reference evidence="3 4" key="1">
    <citation type="journal article" date="2023" name="Plants (Basel)">
        <title>Bridging the Gap: Combining Genomics and Transcriptomics Approaches to Understand Stylosanthes scabra, an Orphan Legume from the Brazilian Caatinga.</title>
        <authorList>
            <person name="Ferreira-Neto J.R.C."/>
            <person name="da Silva M.D."/>
            <person name="Binneck E."/>
            <person name="de Melo N.F."/>
            <person name="da Silva R.H."/>
            <person name="de Melo A.L.T.M."/>
            <person name="Pandolfi V."/>
            <person name="Bustamante F.O."/>
            <person name="Brasileiro-Vidal A.C."/>
            <person name="Benko-Iseppon A.M."/>
        </authorList>
    </citation>
    <scope>NUCLEOTIDE SEQUENCE [LARGE SCALE GENOMIC DNA]</scope>
    <source>
        <tissue evidence="3">Leaves</tissue>
    </source>
</reference>
<feature type="coiled-coil region" evidence="1">
    <location>
        <begin position="148"/>
        <end position="175"/>
    </location>
</feature>
<dbReference type="EMBL" id="JASCZI010030297">
    <property type="protein sequence ID" value="MED6120838.1"/>
    <property type="molecule type" value="Genomic_DNA"/>
</dbReference>
<accession>A0ABU6RA29</accession>
<feature type="compositionally biased region" description="Basic and acidic residues" evidence="2">
    <location>
        <begin position="80"/>
        <end position="89"/>
    </location>
</feature>
<protein>
    <submittedName>
        <fullName evidence="3">Uncharacterized protein</fullName>
    </submittedName>
</protein>
<proteinExistence type="predicted"/>
<organism evidence="3 4">
    <name type="scientific">Stylosanthes scabra</name>
    <dbReference type="NCBI Taxonomy" id="79078"/>
    <lineage>
        <taxon>Eukaryota</taxon>
        <taxon>Viridiplantae</taxon>
        <taxon>Streptophyta</taxon>
        <taxon>Embryophyta</taxon>
        <taxon>Tracheophyta</taxon>
        <taxon>Spermatophyta</taxon>
        <taxon>Magnoliopsida</taxon>
        <taxon>eudicotyledons</taxon>
        <taxon>Gunneridae</taxon>
        <taxon>Pentapetalae</taxon>
        <taxon>rosids</taxon>
        <taxon>fabids</taxon>
        <taxon>Fabales</taxon>
        <taxon>Fabaceae</taxon>
        <taxon>Papilionoideae</taxon>
        <taxon>50 kb inversion clade</taxon>
        <taxon>dalbergioids sensu lato</taxon>
        <taxon>Dalbergieae</taxon>
        <taxon>Pterocarpus clade</taxon>
        <taxon>Stylosanthes</taxon>
    </lineage>
</organism>
<name>A0ABU6RA29_9FABA</name>
<sequence>MAGGNKTLALLRQVMQANPQGLTVPDPRVVRRRRRLRKVELEVSSPIREEGPEQQIEVIPSPSSKKRGNDKTTSAQKRPRVSDDSQRDFCPIDRSFDASGFIESNFLGPRALEALRDYDPMESTRWVQWAMLRSATILKSVEPRLTMADQWERRCTQLSREMKLLDQQRADAEKGKVDAEAAKSKAEKDLEIALGANKEKDSEVQRLKDQEVGLLADLESVKKKLSEEKARADKAESSLVVSEEGRQQLIKLAEDSMKATEDALKEQILVLAPDFDASLLGAWKEVADGQIVDPPPRP</sequence>
<keyword evidence="1" id="KW-0175">Coiled coil</keyword>
<dbReference type="Proteomes" id="UP001341840">
    <property type="component" value="Unassembled WGS sequence"/>
</dbReference>
<evidence type="ECO:0000313" key="3">
    <source>
        <dbReference type="EMBL" id="MED6120838.1"/>
    </source>
</evidence>
<evidence type="ECO:0000256" key="2">
    <source>
        <dbReference type="SAM" id="MobiDB-lite"/>
    </source>
</evidence>